<dbReference type="InterPro" id="IPR029053">
    <property type="entry name" value="Viral_coat"/>
</dbReference>
<evidence type="ECO:0000256" key="4">
    <source>
        <dbReference type="SAM" id="MobiDB-lite"/>
    </source>
</evidence>
<evidence type="ECO:0000256" key="3">
    <source>
        <dbReference type="ARBA" id="ARBA00022844"/>
    </source>
</evidence>
<evidence type="ECO:0000256" key="2">
    <source>
        <dbReference type="ARBA" id="ARBA00022561"/>
    </source>
</evidence>
<dbReference type="PRINTS" id="PR00915">
    <property type="entry name" value="LUTEOGP1COAT"/>
</dbReference>
<feature type="compositionally biased region" description="Basic residues" evidence="4">
    <location>
        <begin position="43"/>
        <end position="57"/>
    </location>
</feature>
<comment type="subcellular location">
    <subcellularLocation>
        <location evidence="1">Virion</location>
    </subcellularLocation>
</comment>
<feature type="compositionally biased region" description="Polar residues" evidence="4">
    <location>
        <begin position="1"/>
        <end position="10"/>
    </location>
</feature>
<evidence type="ECO:0000256" key="1">
    <source>
        <dbReference type="ARBA" id="ARBA00004328"/>
    </source>
</evidence>
<gene>
    <name evidence="5" type="primary">P3</name>
</gene>
<feature type="compositionally biased region" description="Basic residues" evidence="4">
    <location>
        <begin position="11"/>
        <end position="27"/>
    </location>
</feature>
<keyword evidence="3" id="KW-0946">Virion</keyword>
<name>A0A5K7VVV3_9VIRU</name>
<accession>A0A5K7VVV3</accession>
<keyword evidence="2 5" id="KW-0167">Capsid protein</keyword>
<proteinExistence type="predicted"/>
<dbReference type="Pfam" id="PF00894">
    <property type="entry name" value="Luteo_coat"/>
    <property type="match status" value="1"/>
</dbReference>
<dbReference type="GO" id="GO:0019028">
    <property type="term" value="C:viral capsid"/>
    <property type="evidence" value="ECO:0007669"/>
    <property type="project" value="UniProtKB-KW"/>
</dbReference>
<dbReference type="InterPro" id="IPR001517">
    <property type="entry name" value="Luteo_coat"/>
</dbReference>
<feature type="region of interest" description="Disordered" evidence="4">
    <location>
        <begin position="1"/>
        <end position="62"/>
    </location>
</feature>
<dbReference type="Gene3D" id="2.60.120.20">
    <property type="match status" value="1"/>
</dbReference>
<evidence type="ECO:0000313" key="5">
    <source>
        <dbReference type="EMBL" id="BBL52493.1"/>
    </source>
</evidence>
<dbReference type="EMBL" id="LC488187">
    <property type="protein sequence ID" value="BBL52493.1"/>
    <property type="molecule type" value="Genomic_RNA"/>
</dbReference>
<sequence>MNIAPISSSNGRRRARNRRRRQRRAAIRRGMVAPLVVPVSQRSGRRGRRRRTRRNRGNRGSGGGLMEEFNFIVDGIKANSSGLLKFGPHLTQSAAFSSGILAAYKQYKIYELVVQYISESSSQTAGSIQYELDPSCTATGVTSALRRFAIAEKKQQAVFTAASLGGQEWVSTAKDQFYFAYKGNGTDSVTAGCLLFKMRCSFLDPK</sequence>
<protein>
    <submittedName>
        <fullName evidence="5">Coat protein</fullName>
    </submittedName>
</protein>
<dbReference type="GO" id="GO:0005198">
    <property type="term" value="F:structural molecule activity"/>
    <property type="evidence" value="ECO:0007669"/>
    <property type="project" value="InterPro"/>
</dbReference>
<organism evidence="5">
    <name type="scientific">Persimmon polerovirus</name>
    <dbReference type="NCBI Taxonomy" id="2590571"/>
    <lineage>
        <taxon>Viruses</taxon>
        <taxon>Riboviria</taxon>
        <taxon>Orthornavirae</taxon>
        <taxon>Pisuviricota</taxon>
        <taxon>Pisoniviricetes</taxon>
        <taxon>Sobelivirales</taxon>
        <taxon>Solemoviridae</taxon>
        <taxon>Polerovirus</taxon>
        <taxon>Polerovirus PPOV</taxon>
    </lineage>
</organism>
<reference evidence="5" key="1">
    <citation type="journal article" date="2020" name="Eur. J. Plant Pathol.">
        <title>Three novel viruses detected from Japanese persimmon 'Reigyoku' associated with graft-transmissible stunt.</title>
        <authorList>
            <person name="Ito T."/>
            <person name="Sato A."/>
        </authorList>
    </citation>
    <scope>NUCLEOTIDE SEQUENCE</scope>
    <source>
        <strain evidence="5">LuVb3</strain>
    </source>
</reference>